<keyword evidence="1" id="KW-0812">Transmembrane</keyword>
<evidence type="ECO:0000313" key="2">
    <source>
        <dbReference type="EMBL" id="PCS06894.1"/>
    </source>
</evidence>
<feature type="transmembrane region" description="Helical" evidence="1">
    <location>
        <begin position="78"/>
        <end position="99"/>
    </location>
</feature>
<comment type="caution">
    <text evidence="2">The sequence shown here is derived from an EMBL/GenBank/DDBJ whole genome shotgun (WGS) entry which is preliminary data.</text>
</comment>
<sequence length="630" mass="72521">MIMKYNKYKKYILSDMANMVLIFVISLFICKLILFKSDALFDNDVDFHYARVMSTVHAWMDHQFVPQLDPTAVKGFGYSWNLFYGPFPTYFIAGLFFICRDLAFSVNLTSVIIVFCIGLMMYRYIKYRTQSQGAALVSAVSMITSTSVLLNIYQYSGYGPLFAMFFAILSLYGIQLIFDKEKNGLGVLLLGFGGSGMLLSHTLSCLVMVIYIMLLLICHFKITLKRMKSFVLSACLSLGLSAYFLLPFIELKNLNIYNLFNESFVKVYMWKNPNSMNFGRVSFKQMFSLEQLNVASFPVVSLIISLVLLCLICSLLVFKRIKKEESKLLSDVFLFFLFALSIFVLCSNWMDWHKLPGFLWTMQSPIRIMFYASGLLFSVYIGLSYSYVIRKAPRFITIILSIFLVVINVIFSQSLIDSPHNNFAKYFHNLKKIDASYSIEGEQFLKTAIGEFFPTSIGTQEKSLSQIISEKDFAYYFSLGYIYPALDKRIQEGIVNTSDNQPTNFKVHEQKYSRSEFVFDVPKMVKTTDVEIPKIYYPGYKAYSYMNGEKVALQVVPSKRGFVQVNLPKEKAGRIIVYYGLSRATIIGVSLTLLSIFISICYLIKYRRDKKREIRHASLKRRTLRYSTDA</sequence>
<feature type="transmembrane region" description="Helical" evidence="1">
    <location>
        <begin position="160"/>
        <end position="178"/>
    </location>
</feature>
<dbReference type="Proteomes" id="UP000242246">
    <property type="component" value="Unassembled WGS sequence"/>
</dbReference>
<feature type="transmembrane region" description="Helical" evidence="1">
    <location>
        <begin position="370"/>
        <end position="388"/>
    </location>
</feature>
<feature type="transmembrane region" description="Helical" evidence="1">
    <location>
        <begin position="295"/>
        <end position="318"/>
    </location>
</feature>
<accession>A0A2A5S0A6</accession>
<protein>
    <recommendedName>
        <fullName evidence="4">Membrane protein 6-pyruvoyl-tetrahydropterin synthase-related domain-containing protein</fullName>
    </recommendedName>
</protein>
<dbReference type="STRING" id="1348632.GCA_001591745_00735"/>
<name>A0A2A5S0A6_9LACT</name>
<gene>
    <name evidence="2" type="ORF">RU87_GL001354</name>
</gene>
<evidence type="ECO:0008006" key="4">
    <source>
        <dbReference type="Google" id="ProtNLM"/>
    </source>
</evidence>
<reference evidence="2 3" key="1">
    <citation type="submission" date="2014-12" db="EMBL/GenBank/DDBJ databases">
        <title>Draft genome sequences of 10 type strains of Lactococcus.</title>
        <authorList>
            <person name="Sun Z."/>
            <person name="Zhong Z."/>
            <person name="Liu W."/>
            <person name="Zhang W."/>
            <person name="Zhang H."/>
        </authorList>
    </citation>
    <scope>NUCLEOTIDE SEQUENCE [LARGE SCALE GENOMIC DNA]</scope>
    <source>
        <strain evidence="2 3">DSM 20686</strain>
    </source>
</reference>
<evidence type="ECO:0000313" key="3">
    <source>
        <dbReference type="Proteomes" id="UP000242246"/>
    </source>
</evidence>
<feature type="transmembrane region" description="Helical" evidence="1">
    <location>
        <begin position="131"/>
        <end position="153"/>
    </location>
</feature>
<feature type="transmembrane region" description="Helical" evidence="1">
    <location>
        <begin position="395"/>
        <end position="416"/>
    </location>
</feature>
<dbReference type="EMBL" id="JXJX01000006">
    <property type="protein sequence ID" value="PCS06894.1"/>
    <property type="molecule type" value="Genomic_DNA"/>
</dbReference>
<keyword evidence="3" id="KW-1185">Reference proteome</keyword>
<keyword evidence="1" id="KW-1133">Transmembrane helix</keyword>
<feature type="transmembrane region" description="Helical" evidence="1">
    <location>
        <begin position="12"/>
        <end position="34"/>
    </location>
</feature>
<feature type="transmembrane region" description="Helical" evidence="1">
    <location>
        <begin position="576"/>
        <end position="604"/>
    </location>
</feature>
<feature type="transmembrane region" description="Helical" evidence="1">
    <location>
        <begin position="230"/>
        <end position="249"/>
    </location>
</feature>
<keyword evidence="1" id="KW-0472">Membrane</keyword>
<dbReference type="AlphaFoldDB" id="A0A2A5S0A6"/>
<proteinExistence type="predicted"/>
<feature type="transmembrane region" description="Helical" evidence="1">
    <location>
        <begin position="198"/>
        <end position="218"/>
    </location>
</feature>
<organism evidence="2 3">
    <name type="scientific">Pseudolactococcus plantarum</name>
    <dbReference type="NCBI Taxonomy" id="1365"/>
    <lineage>
        <taxon>Bacteria</taxon>
        <taxon>Bacillati</taxon>
        <taxon>Bacillota</taxon>
        <taxon>Bacilli</taxon>
        <taxon>Lactobacillales</taxon>
        <taxon>Streptococcaceae</taxon>
        <taxon>Pseudolactococcus</taxon>
    </lineage>
</organism>
<feature type="transmembrane region" description="Helical" evidence="1">
    <location>
        <begin position="330"/>
        <end position="350"/>
    </location>
</feature>
<feature type="transmembrane region" description="Helical" evidence="1">
    <location>
        <begin position="106"/>
        <end position="125"/>
    </location>
</feature>
<evidence type="ECO:0000256" key="1">
    <source>
        <dbReference type="SAM" id="Phobius"/>
    </source>
</evidence>